<keyword evidence="1" id="KW-0343">GTPase activation</keyword>
<evidence type="ECO:0000313" key="4">
    <source>
        <dbReference type="Proteomes" id="UP000281406"/>
    </source>
</evidence>
<dbReference type="InterPro" id="IPR035969">
    <property type="entry name" value="Rab-GAP_TBC_sf"/>
</dbReference>
<proteinExistence type="predicted"/>
<organism evidence="3 4">
    <name type="scientific">Anabarilius grahami</name>
    <name type="common">Kanglang fish</name>
    <name type="synonym">Barilius grahami</name>
    <dbReference type="NCBI Taxonomy" id="495550"/>
    <lineage>
        <taxon>Eukaryota</taxon>
        <taxon>Metazoa</taxon>
        <taxon>Chordata</taxon>
        <taxon>Craniata</taxon>
        <taxon>Vertebrata</taxon>
        <taxon>Euteleostomi</taxon>
        <taxon>Actinopterygii</taxon>
        <taxon>Neopterygii</taxon>
        <taxon>Teleostei</taxon>
        <taxon>Ostariophysi</taxon>
        <taxon>Cypriniformes</taxon>
        <taxon>Xenocyprididae</taxon>
        <taxon>Xenocypridinae</taxon>
        <taxon>Xenocypridinae incertae sedis</taxon>
        <taxon>Anabarilius</taxon>
    </lineage>
</organism>
<dbReference type="InterPro" id="IPR000195">
    <property type="entry name" value="Rab-GAP-TBC_dom"/>
</dbReference>
<reference evidence="3 4" key="1">
    <citation type="submission" date="2018-10" db="EMBL/GenBank/DDBJ databases">
        <title>Genome assembly for a Yunnan-Guizhou Plateau 3E fish, Anabarilius grahami (Regan), and its evolutionary and genetic applications.</title>
        <authorList>
            <person name="Jiang W."/>
        </authorList>
    </citation>
    <scope>NUCLEOTIDE SEQUENCE [LARGE SCALE GENOMIC DNA]</scope>
    <source>
        <strain evidence="3">AG-KIZ</strain>
        <tissue evidence="3">Muscle</tissue>
    </source>
</reference>
<dbReference type="PROSITE" id="PS50086">
    <property type="entry name" value="TBC_RABGAP"/>
    <property type="match status" value="1"/>
</dbReference>
<evidence type="ECO:0000313" key="3">
    <source>
        <dbReference type="EMBL" id="ROI46610.1"/>
    </source>
</evidence>
<evidence type="ECO:0000259" key="2">
    <source>
        <dbReference type="PROSITE" id="PS50086"/>
    </source>
</evidence>
<comment type="caution">
    <text evidence="3">The sequence shown here is derived from an EMBL/GenBank/DDBJ whole genome shotgun (WGS) entry which is preliminary data.</text>
</comment>
<feature type="domain" description="Rab-GAP TBC" evidence="2">
    <location>
        <begin position="1"/>
        <end position="169"/>
    </location>
</feature>
<dbReference type="PANTHER" id="PTHR22957">
    <property type="entry name" value="TBC1 DOMAIN FAMILY MEMBER GTPASE-ACTIVATING PROTEIN"/>
    <property type="match status" value="1"/>
</dbReference>
<protein>
    <submittedName>
        <fullName evidence="3">TBC1 domain family member 22B</fullName>
    </submittedName>
</protein>
<accession>A0A3N0XM32</accession>
<dbReference type="OrthoDB" id="26371at2759"/>
<evidence type="ECO:0000256" key="1">
    <source>
        <dbReference type="ARBA" id="ARBA00022468"/>
    </source>
</evidence>
<dbReference type="AlphaFoldDB" id="A0A3N0XM32"/>
<dbReference type="PANTHER" id="PTHR22957:SF462">
    <property type="entry name" value="TBC1 DOMAIN FAMILY MEMBER 22B"/>
    <property type="match status" value="1"/>
</dbReference>
<sequence>MWKCGELNGSGISPVLWPVTYGPAHDRQGTPCFICGQRGLFTLLFQLFFPPASSFLSFSIRLFYLNPIRALTRPPSAVLPAAMQRFTDSFLSESLSREDNYTFAQPGIQIKVKALEELVSRIDEDVHVHFQRCEVEYLQFAFRWMNNLLMRELPLRCTIRLWDTYQVLLHQNQPVN</sequence>
<keyword evidence="4" id="KW-1185">Reference proteome</keyword>
<dbReference type="GO" id="GO:0005096">
    <property type="term" value="F:GTPase activator activity"/>
    <property type="evidence" value="ECO:0007669"/>
    <property type="project" value="UniProtKB-KW"/>
</dbReference>
<dbReference type="Gene3D" id="1.10.472.80">
    <property type="entry name" value="Ypt/Rab-GAP domain of gyp1p, domain 3"/>
    <property type="match status" value="1"/>
</dbReference>
<dbReference type="EMBL" id="RJVU01071502">
    <property type="protein sequence ID" value="ROI46610.1"/>
    <property type="molecule type" value="Genomic_DNA"/>
</dbReference>
<gene>
    <name evidence="3" type="ORF">DPX16_7728</name>
</gene>
<name>A0A3N0XM32_ANAGA</name>
<dbReference type="Proteomes" id="UP000281406">
    <property type="component" value="Unassembled WGS sequence"/>
</dbReference>
<dbReference type="SUPFAM" id="SSF47923">
    <property type="entry name" value="Ypt/Rab-GAP domain of gyp1p"/>
    <property type="match status" value="1"/>
</dbReference>
<dbReference type="Pfam" id="PF00566">
    <property type="entry name" value="RabGAP-TBC"/>
    <property type="match status" value="1"/>
</dbReference>